<protein>
    <recommendedName>
        <fullName evidence="4">BTB domain-containing protein</fullName>
    </recommendedName>
</protein>
<dbReference type="Pfam" id="PF00651">
    <property type="entry name" value="BTB"/>
    <property type="match status" value="1"/>
</dbReference>
<dbReference type="AlphaFoldDB" id="A0A9P0CLV7"/>
<evidence type="ECO:0000313" key="6">
    <source>
        <dbReference type="Proteomes" id="UP001153636"/>
    </source>
</evidence>
<sequence length="619" mass="72032">MSSDEITLEIEGTSVKCKKDELASNSDYFKAMFEGNFVEKNKNIVQLKDVDLKAMNIILTLIWDETYYIEDEDVLMVLQTACMLQFTKIQNICVDKIVEILTVRNCLKVWIITEQLDLKTLYLKAKSMALAEFMVIKETDSILELTLKQLCNYLGNINLKTDNELSVFQTVMHWWYENSNGSKKELLKLLSCVDYKSLLPDHFKELLIYPGIAGTEFEKILKCVYTIISRITSQNFSEEIINKAMLLTTTKSRVNSCFPCILVKTLSSENDRMGKLFSKDEDDDSSDVSLEPILLPDKYKRSRMYQTLHPNKYKGWYVVLLDHRSNKFEIFLPLKEKLEGFKLMGYKEYVFMYGGEYTLGRGDWNKGFWAYDTVKERWQRKATLPFPRRHFETCMVDSKIFIVGGTGLYRINQENIFWYDFKEDTWSNEKSLPVFDRHMKCCNFMDKLFLFSIANSCGYFFEQGVQNWISVPIKIEKSLLDDRLGFTVFSYKNKLYIKGRKLVELVMTDNQLHVSSITDVTDKVYCKIETVICNNVAFTLYGLIAVYSKNSASSSLDCPPGKFSLETFNLDTGDIDFVFENLNFIDAGQTRFVIKETLNMFQFKHYSLMEGDDLVNDCL</sequence>
<dbReference type="SMART" id="SM00225">
    <property type="entry name" value="BTB"/>
    <property type="match status" value="1"/>
</dbReference>
<evidence type="ECO:0000313" key="5">
    <source>
        <dbReference type="EMBL" id="CAH1102508.1"/>
    </source>
</evidence>
<dbReference type="Gene3D" id="2.120.10.80">
    <property type="entry name" value="Kelch-type beta propeller"/>
    <property type="match status" value="1"/>
</dbReference>
<dbReference type="PROSITE" id="PS50097">
    <property type="entry name" value="BTB"/>
    <property type="match status" value="1"/>
</dbReference>
<reference evidence="5" key="1">
    <citation type="submission" date="2022-01" db="EMBL/GenBank/DDBJ databases">
        <authorList>
            <person name="King R."/>
        </authorList>
    </citation>
    <scope>NUCLEOTIDE SEQUENCE</scope>
</reference>
<keyword evidence="1" id="KW-0880">Kelch repeat</keyword>
<dbReference type="GO" id="GO:0003779">
    <property type="term" value="F:actin binding"/>
    <property type="evidence" value="ECO:0007669"/>
    <property type="project" value="UniProtKB-KW"/>
</dbReference>
<evidence type="ECO:0000259" key="4">
    <source>
        <dbReference type="PROSITE" id="PS50097"/>
    </source>
</evidence>
<dbReference type="SMART" id="SM00875">
    <property type="entry name" value="BACK"/>
    <property type="match status" value="1"/>
</dbReference>
<keyword evidence="3" id="KW-0009">Actin-binding</keyword>
<organism evidence="5 6">
    <name type="scientific">Psylliodes chrysocephalus</name>
    <dbReference type="NCBI Taxonomy" id="3402493"/>
    <lineage>
        <taxon>Eukaryota</taxon>
        <taxon>Metazoa</taxon>
        <taxon>Ecdysozoa</taxon>
        <taxon>Arthropoda</taxon>
        <taxon>Hexapoda</taxon>
        <taxon>Insecta</taxon>
        <taxon>Pterygota</taxon>
        <taxon>Neoptera</taxon>
        <taxon>Endopterygota</taxon>
        <taxon>Coleoptera</taxon>
        <taxon>Polyphaga</taxon>
        <taxon>Cucujiformia</taxon>
        <taxon>Chrysomeloidea</taxon>
        <taxon>Chrysomelidae</taxon>
        <taxon>Galerucinae</taxon>
        <taxon>Alticini</taxon>
        <taxon>Psylliodes</taxon>
    </lineage>
</organism>
<feature type="domain" description="BTB" evidence="4">
    <location>
        <begin position="4"/>
        <end position="71"/>
    </location>
</feature>
<accession>A0A9P0CLV7</accession>
<dbReference type="InterPro" id="IPR006652">
    <property type="entry name" value="Kelch_1"/>
</dbReference>
<evidence type="ECO:0000256" key="3">
    <source>
        <dbReference type="ARBA" id="ARBA00023203"/>
    </source>
</evidence>
<evidence type="ECO:0000256" key="2">
    <source>
        <dbReference type="ARBA" id="ARBA00022737"/>
    </source>
</evidence>
<evidence type="ECO:0000256" key="1">
    <source>
        <dbReference type="ARBA" id="ARBA00022441"/>
    </source>
</evidence>
<dbReference type="Proteomes" id="UP001153636">
    <property type="component" value="Chromosome 13"/>
</dbReference>
<dbReference type="InterPro" id="IPR000210">
    <property type="entry name" value="BTB/POZ_dom"/>
</dbReference>
<name>A0A9P0CLV7_9CUCU</name>
<keyword evidence="6" id="KW-1185">Reference proteome</keyword>
<dbReference type="InterPro" id="IPR011705">
    <property type="entry name" value="BACK"/>
</dbReference>
<dbReference type="Pfam" id="PF01344">
    <property type="entry name" value="Kelch_1"/>
    <property type="match status" value="1"/>
</dbReference>
<dbReference type="InterPro" id="IPR011333">
    <property type="entry name" value="SKP1/BTB/POZ_sf"/>
</dbReference>
<dbReference type="Gene3D" id="1.25.40.420">
    <property type="match status" value="1"/>
</dbReference>
<dbReference type="Gene3D" id="3.30.710.10">
    <property type="entry name" value="Potassium Channel Kv1.1, Chain A"/>
    <property type="match status" value="1"/>
</dbReference>
<dbReference type="InterPro" id="IPR015915">
    <property type="entry name" value="Kelch-typ_b-propeller"/>
</dbReference>
<dbReference type="PANTHER" id="PTHR24412">
    <property type="entry name" value="KELCH PROTEIN"/>
    <property type="match status" value="1"/>
</dbReference>
<proteinExistence type="predicted"/>
<dbReference type="SUPFAM" id="SSF117281">
    <property type="entry name" value="Kelch motif"/>
    <property type="match status" value="1"/>
</dbReference>
<dbReference type="PANTHER" id="PTHR24412:SF419">
    <property type="entry name" value="KELCH-LIKE PROTEIN 20"/>
    <property type="match status" value="1"/>
</dbReference>
<gene>
    <name evidence="5" type="ORF">PSYICH_LOCUS3658</name>
</gene>
<keyword evidence="2" id="KW-0677">Repeat</keyword>
<dbReference type="Pfam" id="PF07707">
    <property type="entry name" value="BACK"/>
    <property type="match status" value="1"/>
</dbReference>
<dbReference type="OrthoDB" id="10027872at2759"/>
<dbReference type="SUPFAM" id="SSF54695">
    <property type="entry name" value="POZ domain"/>
    <property type="match status" value="1"/>
</dbReference>
<dbReference type="EMBL" id="OV651825">
    <property type="protein sequence ID" value="CAH1102508.1"/>
    <property type="molecule type" value="Genomic_DNA"/>
</dbReference>